<dbReference type="EMBL" id="AHJE01000013">
    <property type="protein sequence ID" value="EHP43999.1"/>
    <property type="molecule type" value="Genomic_DNA"/>
</dbReference>
<gene>
    <name evidence="2" type="ORF">OR16_04892</name>
</gene>
<evidence type="ECO:0000313" key="3">
    <source>
        <dbReference type="Proteomes" id="UP000005808"/>
    </source>
</evidence>
<evidence type="ECO:0000313" key="2">
    <source>
        <dbReference type="EMBL" id="EHP43999.1"/>
    </source>
</evidence>
<sequence length="132" mass="13379">MTPERFRALTESYGADPARWPEGERAEGQAMAADPGHLAALANAAALDRLLAAHQVAAPEAALQRRIAASAPTPRSPWWWSGLGLAGVGLAGSLAGALLVSAVLATVPVPAAIDLPYASTGFGGMAHSGSEE</sequence>
<keyword evidence="1" id="KW-0472">Membrane</keyword>
<dbReference type="RefSeq" id="WP_006156776.1">
    <property type="nucleotide sequence ID" value="NZ_AHJE01000013.1"/>
</dbReference>
<feature type="transmembrane region" description="Helical" evidence="1">
    <location>
        <begin position="78"/>
        <end position="105"/>
    </location>
</feature>
<dbReference type="Proteomes" id="UP000005808">
    <property type="component" value="Unassembled WGS sequence"/>
</dbReference>
<organism evidence="2 3">
    <name type="scientific">Cupriavidus basilensis OR16</name>
    <dbReference type="NCBI Taxonomy" id="1127483"/>
    <lineage>
        <taxon>Bacteria</taxon>
        <taxon>Pseudomonadati</taxon>
        <taxon>Pseudomonadota</taxon>
        <taxon>Betaproteobacteria</taxon>
        <taxon>Burkholderiales</taxon>
        <taxon>Burkholderiaceae</taxon>
        <taxon>Cupriavidus</taxon>
    </lineage>
</organism>
<dbReference type="PATRIC" id="fig|1127483.3.peg.971"/>
<proteinExistence type="predicted"/>
<evidence type="ECO:0008006" key="4">
    <source>
        <dbReference type="Google" id="ProtNLM"/>
    </source>
</evidence>
<keyword evidence="1" id="KW-1133">Transmembrane helix</keyword>
<comment type="caution">
    <text evidence="2">The sequence shown here is derived from an EMBL/GenBank/DDBJ whole genome shotgun (WGS) entry which is preliminary data.</text>
</comment>
<protein>
    <recommendedName>
        <fullName evidence="4">Transmembrane protein</fullName>
    </recommendedName>
</protein>
<evidence type="ECO:0000256" key="1">
    <source>
        <dbReference type="SAM" id="Phobius"/>
    </source>
</evidence>
<keyword evidence="1" id="KW-0812">Transmembrane</keyword>
<name>H1S063_9BURK</name>
<reference evidence="2 3" key="1">
    <citation type="journal article" date="2012" name="J. Bacteriol.">
        <title>De Novo Genome Project of Cupriavidus basilensis OR16.</title>
        <authorList>
            <person name="Cserhati M."/>
            <person name="Kriszt B."/>
            <person name="Szoboszlay S."/>
            <person name="Toth A."/>
            <person name="Szabo I."/>
            <person name="Tancsics A."/>
            <person name="Nagy I."/>
            <person name="Horvath B."/>
            <person name="Nagy I."/>
            <person name="Kukolya J."/>
        </authorList>
    </citation>
    <scope>NUCLEOTIDE SEQUENCE [LARGE SCALE GENOMIC DNA]</scope>
    <source>
        <strain evidence="2 3">OR16</strain>
    </source>
</reference>
<dbReference type="AlphaFoldDB" id="H1S063"/>
<accession>H1S063</accession>